<keyword evidence="7" id="KW-1185">Reference proteome</keyword>
<dbReference type="NCBIfam" id="NF001099">
    <property type="entry name" value="PRK00132.1"/>
    <property type="match status" value="1"/>
</dbReference>
<dbReference type="InterPro" id="IPR000754">
    <property type="entry name" value="Ribosomal_uS9"/>
</dbReference>
<sequence length="321" mass="36045">MSAMRLALRGLRELQLRTKPQSSAPSIVSAVTRATASTPSTTLALAARRAISTTPSSKADQATISHKYLDESEPDIVHLHARPKPASPSYFARFTTFYDSYIQIQELYLKYRHLPVVPAADARRVAWRSKAEYRLIIGEHIKGRDFSACMGIVKRLNLIHPDLMPQDVQDGLQPFMRDINYHEKTEREIPVDRFGRTLGVGRRKTSTARAWVVEGTGEVLINGKPVNEAFGRLHDRESALWALKSTERMDKYNVWARVEGGGSTGQAEALAMAIAHAITGHEPALKTRLRKAGCITRDYRAVERKKAGHLKARKMTPWQPR</sequence>
<dbReference type="InParanoid" id="A0A136J652"/>
<evidence type="ECO:0000256" key="2">
    <source>
        <dbReference type="ARBA" id="ARBA00022980"/>
    </source>
</evidence>
<keyword evidence="3" id="KW-0687">Ribonucleoprotein</keyword>
<dbReference type="InterPro" id="IPR014721">
    <property type="entry name" value="Ribsml_uS5_D2-typ_fold_subgr"/>
</dbReference>
<evidence type="ECO:0000256" key="3">
    <source>
        <dbReference type="ARBA" id="ARBA00023274"/>
    </source>
</evidence>
<dbReference type="PANTHER" id="PTHR21569">
    <property type="entry name" value="RIBOSOMAL PROTEIN S9"/>
    <property type="match status" value="1"/>
</dbReference>
<dbReference type="GO" id="GO:0003723">
    <property type="term" value="F:RNA binding"/>
    <property type="evidence" value="ECO:0007669"/>
    <property type="project" value="TreeGrafter"/>
</dbReference>
<accession>A0A136J652</accession>
<keyword evidence="2 6" id="KW-0689">Ribosomal protein</keyword>
<dbReference type="PANTHER" id="PTHR21569:SF1">
    <property type="entry name" value="SMALL RIBOSOMAL SUBUNIT PROTEIN US9M"/>
    <property type="match status" value="1"/>
</dbReference>
<evidence type="ECO:0000256" key="4">
    <source>
        <dbReference type="ARBA" id="ARBA00039318"/>
    </source>
</evidence>
<evidence type="ECO:0000256" key="1">
    <source>
        <dbReference type="ARBA" id="ARBA00005251"/>
    </source>
</evidence>
<organism evidence="6 7">
    <name type="scientific">Microdochium bolleyi</name>
    <dbReference type="NCBI Taxonomy" id="196109"/>
    <lineage>
        <taxon>Eukaryota</taxon>
        <taxon>Fungi</taxon>
        <taxon>Dikarya</taxon>
        <taxon>Ascomycota</taxon>
        <taxon>Pezizomycotina</taxon>
        <taxon>Sordariomycetes</taxon>
        <taxon>Xylariomycetidae</taxon>
        <taxon>Xylariales</taxon>
        <taxon>Microdochiaceae</taxon>
        <taxon>Microdochium</taxon>
    </lineage>
</organism>
<dbReference type="SUPFAM" id="SSF54211">
    <property type="entry name" value="Ribosomal protein S5 domain 2-like"/>
    <property type="match status" value="1"/>
</dbReference>
<dbReference type="GO" id="GO:0006412">
    <property type="term" value="P:translation"/>
    <property type="evidence" value="ECO:0007669"/>
    <property type="project" value="InterPro"/>
</dbReference>
<dbReference type="GO" id="GO:0005763">
    <property type="term" value="C:mitochondrial small ribosomal subunit"/>
    <property type="evidence" value="ECO:0007669"/>
    <property type="project" value="TreeGrafter"/>
</dbReference>
<proteinExistence type="inferred from homology"/>
<dbReference type="GO" id="GO:0003735">
    <property type="term" value="F:structural constituent of ribosome"/>
    <property type="evidence" value="ECO:0007669"/>
    <property type="project" value="InterPro"/>
</dbReference>
<dbReference type="OrthoDB" id="10254627at2759"/>
<dbReference type="FunCoup" id="A0A136J652">
    <property type="interactions" value="163"/>
</dbReference>
<name>A0A136J652_9PEZI</name>
<dbReference type="STRING" id="196109.A0A136J652"/>
<gene>
    <name evidence="6" type="ORF">Micbo1qcDRAFT_133016</name>
</gene>
<reference evidence="7" key="1">
    <citation type="submission" date="2016-02" db="EMBL/GenBank/DDBJ databases">
        <title>Draft genome sequence of Microdochium bolleyi, a fungal endophyte of beachgrass.</title>
        <authorList>
            <consortium name="DOE Joint Genome Institute"/>
            <person name="David A.S."/>
            <person name="May G."/>
            <person name="Haridas S."/>
            <person name="Lim J."/>
            <person name="Wang M."/>
            <person name="Labutti K."/>
            <person name="Lipzen A."/>
            <person name="Barry K."/>
            <person name="Grigoriev I.V."/>
        </authorList>
    </citation>
    <scope>NUCLEOTIDE SEQUENCE [LARGE SCALE GENOMIC DNA]</scope>
    <source>
        <strain evidence="7">J235TASD1</strain>
    </source>
</reference>
<dbReference type="Gene3D" id="3.30.230.10">
    <property type="match status" value="1"/>
</dbReference>
<evidence type="ECO:0000256" key="5">
    <source>
        <dbReference type="ARBA" id="ARBA00042623"/>
    </source>
</evidence>
<dbReference type="InterPro" id="IPR023035">
    <property type="entry name" value="Ribosomal_uS9_bac/plastid"/>
</dbReference>
<dbReference type="Proteomes" id="UP000070501">
    <property type="component" value="Unassembled WGS sequence"/>
</dbReference>
<protein>
    <recommendedName>
        <fullName evidence="4">Small ribosomal subunit protein uS9m</fullName>
    </recommendedName>
    <alternativeName>
        <fullName evidence="5">37S ribosomal protein S9, mitochondrial</fullName>
    </alternativeName>
</protein>
<dbReference type="FunFam" id="3.30.230.10:FF:000001">
    <property type="entry name" value="30S ribosomal protein S9"/>
    <property type="match status" value="1"/>
</dbReference>
<evidence type="ECO:0000313" key="6">
    <source>
        <dbReference type="EMBL" id="KXJ92670.1"/>
    </source>
</evidence>
<dbReference type="AlphaFoldDB" id="A0A136J652"/>
<dbReference type="EMBL" id="KQ964248">
    <property type="protein sequence ID" value="KXJ92670.1"/>
    <property type="molecule type" value="Genomic_DNA"/>
</dbReference>
<dbReference type="InterPro" id="IPR020568">
    <property type="entry name" value="Ribosomal_Su5_D2-typ_SF"/>
</dbReference>
<comment type="similarity">
    <text evidence="1">Belongs to the universal ribosomal protein uS9 family.</text>
</comment>
<evidence type="ECO:0000313" key="7">
    <source>
        <dbReference type="Proteomes" id="UP000070501"/>
    </source>
</evidence>
<dbReference type="Pfam" id="PF00380">
    <property type="entry name" value="Ribosomal_S9"/>
    <property type="match status" value="1"/>
</dbReference>